<dbReference type="Proteomes" id="UP000250266">
    <property type="component" value="Unassembled WGS sequence"/>
</dbReference>
<sequence length="115" mass="12811">MVSILPPEAPKVHSVTESWKAVRQLTDAELHAVLRARARKSLLKLHWDSSIVDLMKLLDLESGLFVRDLLAQELDVNAGPLGSSDQNIALHKALMRRLAQNGGMVPENIYDLIHL</sequence>
<dbReference type="OrthoDB" id="4500628at2759"/>
<organism evidence="2 3">
    <name type="scientific">Lepidopterella palustris CBS 459.81</name>
    <dbReference type="NCBI Taxonomy" id="1314670"/>
    <lineage>
        <taxon>Eukaryota</taxon>
        <taxon>Fungi</taxon>
        <taxon>Dikarya</taxon>
        <taxon>Ascomycota</taxon>
        <taxon>Pezizomycotina</taxon>
        <taxon>Dothideomycetes</taxon>
        <taxon>Pleosporomycetidae</taxon>
        <taxon>Mytilinidiales</taxon>
        <taxon>Argynnaceae</taxon>
        <taxon>Lepidopterella</taxon>
    </lineage>
</organism>
<feature type="domain" description="DUF3597" evidence="1">
    <location>
        <begin position="24"/>
        <end position="106"/>
    </location>
</feature>
<dbReference type="InterPro" id="IPR022016">
    <property type="entry name" value="DUF3597"/>
</dbReference>
<evidence type="ECO:0000313" key="2">
    <source>
        <dbReference type="EMBL" id="OCK80801.1"/>
    </source>
</evidence>
<protein>
    <recommendedName>
        <fullName evidence="1">DUF3597 domain-containing protein</fullName>
    </recommendedName>
</protein>
<evidence type="ECO:0000259" key="1">
    <source>
        <dbReference type="Pfam" id="PF12200"/>
    </source>
</evidence>
<proteinExistence type="predicted"/>
<gene>
    <name evidence="2" type="ORF">K432DRAFT_296933</name>
</gene>
<dbReference type="SUPFAM" id="SSF158634">
    <property type="entry name" value="RPA2825-like"/>
    <property type="match status" value="1"/>
</dbReference>
<dbReference type="AlphaFoldDB" id="A0A8E2EBM4"/>
<accession>A0A8E2EBM4</accession>
<dbReference type="Pfam" id="PF12200">
    <property type="entry name" value="DUF3597"/>
    <property type="match status" value="1"/>
</dbReference>
<keyword evidence="3" id="KW-1185">Reference proteome</keyword>
<dbReference type="EMBL" id="KV744945">
    <property type="protein sequence ID" value="OCK80801.1"/>
    <property type="molecule type" value="Genomic_DNA"/>
</dbReference>
<reference evidence="2 3" key="1">
    <citation type="journal article" date="2016" name="Nat. Commun.">
        <title>Ectomycorrhizal ecology is imprinted in the genome of the dominant symbiotic fungus Cenococcum geophilum.</title>
        <authorList>
            <consortium name="DOE Joint Genome Institute"/>
            <person name="Peter M."/>
            <person name="Kohler A."/>
            <person name="Ohm R.A."/>
            <person name="Kuo A."/>
            <person name="Krutzmann J."/>
            <person name="Morin E."/>
            <person name="Arend M."/>
            <person name="Barry K.W."/>
            <person name="Binder M."/>
            <person name="Choi C."/>
            <person name="Clum A."/>
            <person name="Copeland A."/>
            <person name="Grisel N."/>
            <person name="Haridas S."/>
            <person name="Kipfer T."/>
            <person name="LaButti K."/>
            <person name="Lindquist E."/>
            <person name="Lipzen A."/>
            <person name="Maire R."/>
            <person name="Meier B."/>
            <person name="Mihaltcheva S."/>
            <person name="Molinier V."/>
            <person name="Murat C."/>
            <person name="Poggeler S."/>
            <person name="Quandt C.A."/>
            <person name="Sperisen C."/>
            <person name="Tritt A."/>
            <person name="Tisserant E."/>
            <person name="Crous P.W."/>
            <person name="Henrissat B."/>
            <person name="Nehls U."/>
            <person name="Egli S."/>
            <person name="Spatafora J.W."/>
            <person name="Grigoriev I.V."/>
            <person name="Martin F.M."/>
        </authorList>
    </citation>
    <scope>NUCLEOTIDE SEQUENCE [LARGE SCALE GENOMIC DNA]</scope>
    <source>
        <strain evidence="2 3">CBS 459.81</strain>
    </source>
</reference>
<evidence type="ECO:0000313" key="3">
    <source>
        <dbReference type="Proteomes" id="UP000250266"/>
    </source>
</evidence>
<name>A0A8E2EBM4_9PEZI</name>